<dbReference type="InterPro" id="IPR009057">
    <property type="entry name" value="Homeodomain-like_sf"/>
</dbReference>
<keyword evidence="5" id="KW-1185">Reference proteome</keyword>
<dbReference type="SUPFAM" id="SSF48498">
    <property type="entry name" value="Tetracyclin repressor-like, C-terminal domain"/>
    <property type="match status" value="1"/>
</dbReference>
<dbReference type="SUPFAM" id="SSF46689">
    <property type="entry name" value="Homeodomain-like"/>
    <property type="match status" value="1"/>
</dbReference>
<accession>A0ABV6UMT7</accession>
<dbReference type="PANTHER" id="PTHR30055">
    <property type="entry name" value="HTH-TYPE TRANSCRIPTIONAL REGULATOR RUTR"/>
    <property type="match status" value="1"/>
</dbReference>
<sequence length="225" mass="24760">MESKAGSERSRAGRPTSVEAAQLTERLRRAAVDTFLQYGYDGTTMEAVAQAAGVTKSTLYGRYADKRTLFLAVSAWALTRQERDERVLEPLPEDLAGSLTVIARSILARSVDPDIVRLSRMAIAESERFPEFAASSQAVTWSPRIQVIMDLLDRHERAGAVVVGDVEMAAEQFFAMVGAMPAWLAAYGIYRTPEVEEQHIQHAVGLFLNGVLARKDDSDRSRGKG</sequence>
<comment type="caution">
    <text evidence="4">The sequence shown here is derived from an EMBL/GenBank/DDBJ whole genome shotgun (WGS) entry which is preliminary data.</text>
</comment>
<evidence type="ECO:0000256" key="1">
    <source>
        <dbReference type="ARBA" id="ARBA00023125"/>
    </source>
</evidence>
<keyword evidence="1 2" id="KW-0238">DNA-binding</keyword>
<dbReference type="RefSeq" id="WP_030253359.1">
    <property type="nucleotide sequence ID" value="NZ_JBHEZZ010000007.1"/>
</dbReference>
<dbReference type="InterPro" id="IPR036271">
    <property type="entry name" value="Tet_transcr_reg_TetR-rel_C_sf"/>
</dbReference>
<reference evidence="4 5" key="1">
    <citation type="submission" date="2024-09" db="EMBL/GenBank/DDBJ databases">
        <authorList>
            <person name="Lee S.D."/>
        </authorList>
    </citation>
    <scope>NUCLEOTIDE SEQUENCE [LARGE SCALE GENOMIC DNA]</scope>
    <source>
        <strain evidence="4 5">N1-5</strain>
    </source>
</reference>
<dbReference type="InterPro" id="IPR039536">
    <property type="entry name" value="TetR_C_Proteobacteria"/>
</dbReference>
<dbReference type="InterPro" id="IPR050109">
    <property type="entry name" value="HTH-type_TetR-like_transc_reg"/>
</dbReference>
<evidence type="ECO:0000259" key="3">
    <source>
        <dbReference type="PROSITE" id="PS50977"/>
    </source>
</evidence>
<gene>
    <name evidence="4" type="ORF">ACEZDJ_15900</name>
</gene>
<evidence type="ECO:0000313" key="5">
    <source>
        <dbReference type="Proteomes" id="UP001592528"/>
    </source>
</evidence>
<dbReference type="EMBL" id="JBHEZZ010000007">
    <property type="protein sequence ID" value="MFC1402772.1"/>
    <property type="molecule type" value="Genomic_DNA"/>
</dbReference>
<protein>
    <submittedName>
        <fullName evidence="4">TetR/AcrR family transcriptional regulator</fullName>
    </submittedName>
</protein>
<feature type="DNA-binding region" description="H-T-H motif" evidence="2">
    <location>
        <begin position="44"/>
        <end position="63"/>
    </location>
</feature>
<name>A0ABV6UMT7_9ACTN</name>
<dbReference type="Gene3D" id="1.10.357.10">
    <property type="entry name" value="Tetracycline Repressor, domain 2"/>
    <property type="match status" value="1"/>
</dbReference>
<proteinExistence type="predicted"/>
<dbReference type="PANTHER" id="PTHR30055:SF146">
    <property type="entry name" value="HTH-TYPE TRANSCRIPTIONAL DUAL REGULATOR CECR"/>
    <property type="match status" value="1"/>
</dbReference>
<dbReference type="PRINTS" id="PR00455">
    <property type="entry name" value="HTHTETR"/>
</dbReference>
<evidence type="ECO:0000256" key="2">
    <source>
        <dbReference type="PROSITE-ProRule" id="PRU00335"/>
    </source>
</evidence>
<dbReference type="Proteomes" id="UP001592528">
    <property type="component" value="Unassembled WGS sequence"/>
</dbReference>
<dbReference type="Gene3D" id="1.10.10.60">
    <property type="entry name" value="Homeodomain-like"/>
    <property type="match status" value="1"/>
</dbReference>
<dbReference type="PROSITE" id="PS50977">
    <property type="entry name" value="HTH_TETR_2"/>
    <property type="match status" value="1"/>
</dbReference>
<evidence type="ECO:0000313" key="4">
    <source>
        <dbReference type="EMBL" id="MFC1402772.1"/>
    </source>
</evidence>
<organism evidence="4 5">
    <name type="scientific">Streptacidiphilus cavernicola</name>
    <dbReference type="NCBI Taxonomy" id="3342716"/>
    <lineage>
        <taxon>Bacteria</taxon>
        <taxon>Bacillati</taxon>
        <taxon>Actinomycetota</taxon>
        <taxon>Actinomycetes</taxon>
        <taxon>Kitasatosporales</taxon>
        <taxon>Streptomycetaceae</taxon>
        <taxon>Streptacidiphilus</taxon>
    </lineage>
</organism>
<dbReference type="InterPro" id="IPR001647">
    <property type="entry name" value="HTH_TetR"/>
</dbReference>
<feature type="domain" description="HTH tetR-type" evidence="3">
    <location>
        <begin position="21"/>
        <end position="81"/>
    </location>
</feature>
<dbReference type="Pfam" id="PF00440">
    <property type="entry name" value="TetR_N"/>
    <property type="match status" value="1"/>
</dbReference>
<dbReference type="Pfam" id="PF14246">
    <property type="entry name" value="TetR_C_7"/>
    <property type="match status" value="1"/>
</dbReference>